<evidence type="ECO:0000313" key="3">
    <source>
        <dbReference type="Proteomes" id="UP000234881"/>
    </source>
</evidence>
<dbReference type="EMBL" id="PKUQ01000022">
    <property type="protein sequence ID" value="PLW76825.1"/>
    <property type="molecule type" value="Genomic_DNA"/>
</dbReference>
<evidence type="ECO:0000256" key="1">
    <source>
        <dbReference type="SAM" id="Phobius"/>
    </source>
</evidence>
<keyword evidence="1" id="KW-0812">Transmembrane</keyword>
<keyword evidence="1" id="KW-1133">Transmembrane helix</keyword>
<gene>
    <name evidence="2" type="ORF">C0081_12250</name>
</gene>
<organism evidence="2 3">
    <name type="scientific">Cohaesibacter celericrescens</name>
    <dbReference type="NCBI Taxonomy" id="2067669"/>
    <lineage>
        <taxon>Bacteria</taxon>
        <taxon>Pseudomonadati</taxon>
        <taxon>Pseudomonadota</taxon>
        <taxon>Alphaproteobacteria</taxon>
        <taxon>Hyphomicrobiales</taxon>
        <taxon>Cohaesibacteraceae</taxon>
    </lineage>
</organism>
<dbReference type="AlphaFoldDB" id="A0A2N5XQT5"/>
<dbReference type="RefSeq" id="WP_101534113.1">
    <property type="nucleotide sequence ID" value="NZ_PKUQ01000022.1"/>
</dbReference>
<name>A0A2N5XQT5_9HYPH</name>
<comment type="caution">
    <text evidence="2">The sequence shown here is derived from an EMBL/GenBank/DDBJ whole genome shotgun (WGS) entry which is preliminary data.</text>
</comment>
<keyword evidence="1" id="KW-0472">Membrane</keyword>
<dbReference type="Proteomes" id="UP000234881">
    <property type="component" value="Unassembled WGS sequence"/>
</dbReference>
<proteinExistence type="predicted"/>
<protein>
    <submittedName>
        <fullName evidence="2">Uncharacterized protein</fullName>
    </submittedName>
</protein>
<sequence>MLYIYSEIAAIIIAVLIVYLIKRGPKSRTKEALHHRMALKEALPQTKATVKNGSQRIDDAVAVLKSTDEQPNPPQPKE</sequence>
<keyword evidence="3" id="KW-1185">Reference proteome</keyword>
<evidence type="ECO:0000313" key="2">
    <source>
        <dbReference type="EMBL" id="PLW76825.1"/>
    </source>
</evidence>
<reference evidence="2 3" key="1">
    <citation type="submission" date="2018-01" db="EMBL/GenBank/DDBJ databases">
        <title>The draft genome sequence of Cohaesibacter sp. H1304.</title>
        <authorList>
            <person name="Wang N.-N."/>
            <person name="Du Z.-J."/>
        </authorList>
    </citation>
    <scope>NUCLEOTIDE SEQUENCE [LARGE SCALE GENOMIC DNA]</scope>
    <source>
        <strain evidence="2 3">H1304</strain>
    </source>
</reference>
<accession>A0A2N5XQT5</accession>
<feature type="transmembrane region" description="Helical" evidence="1">
    <location>
        <begin position="6"/>
        <end position="21"/>
    </location>
</feature>